<reference evidence="11" key="1">
    <citation type="submission" date="2025-08" db="UniProtKB">
        <authorList>
            <consortium name="RefSeq"/>
        </authorList>
    </citation>
    <scope>IDENTIFICATION</scope>
    <source>
        <tissue evidence="11">Muscle</tissue>
    </source>
</reference>
<dbReference type="Gene3D" id="3.40.50.300">
    <property type="entry name" value="P-loop containing nucleotide triphosphate hydrolases"/>
    <property type="match status" value="1"/>
</dbReference>
<protein>
    <submittedName>
        <fullName evidence="11">Galactosylceramide sulfotransferase-like</fullName>
    </submittedName>
</protein>
<organism evidence="10 11">
    <name type="scientific">Limulus polyphemus</name>
    <name type="common">Atlantic horseshoe crab</name>
    <dbReference type="NCBI Taxonomy" id="6850"/>
    <lineage>
        <taxon>Eukaryota</taxon>
        <taxon>Metazoa</taxon>
        <taxon>Ecdysozoa</taxon>
        <taxon>Arthropoda</taxon>
        <taxon>Chelicerata</taxon>
        <taxon>Merostomata</taxon>
        <taxon>Xiphosura</taxon>
        <taxon>Limulidae</taxon>
        <taxon>Limulus</taxon>
    </lineage>
</organism>
<comment type="similarity">
    <text evidence="2">Belongs to the galactose-3-O-sulfotransferase family.</text>
</comment>
<keyword evidence="10" id="KW-1185">Reference proteome</keyword>
<gene>
    <name evidence="11" type="primary">LOC106457099</name>
</gene>
<evidence type="ECO:0000256" key="1">
    <source>
        <dbReference type="ARBA" id="ARBA00004323"/>
    </source>
</evidence>
<keyword evidence="4" id="KW-0812">Transmembrane</keyword>
<evidence type="ECO:0000256" key="9">
    <source>
        <dbReference type="ARBA" id="ARBA00023180"/>
    </source>
</evidence>
<keyword evidence="6" id="KW-1133">Transmembrane helix</keyword>
<evidence type="ECO:0000256" key="4">
    <source>
        <dbReference type="ARBA" id="ARBA00022692"/>
    </source>
</evidence>
<evidence type="ECO:0000313" key="10">
    <source>
        <dbReference type="Proteomes" id="UP000694941"/>
    </source>
</evidence>
<dbReference type="InterPro" id="IPR009729">
    <property type="entry name" value="Gal-3-0_sulfotransfrase"/>
</dbReference>
<evidence type="ECO:0000256" key="7">
    <source>
        <dbReference type="ARBA" id="ARBA00023034"/>
    </source>
</evidence>
<dbReference type="Pfam" id="PF06990">
    <property type="entry name" value="Gal-3-0_sulfotr"/>
    <property type="match status" value="1"/>
</dbReference>
<dbReference type="Proteomes" id="UP000694941">
    <property type="component" value="Unplaced"/>
</dbReference>
<evidence type="ECO:0000256" key="2">
    <source>
        <dbReference type="ARBA" id="ARBA00008124"/>
    </source>
</evidence>
<keyword evidence="9" id="KW-0325">Glycoprotein</keyword>
<sequence>MEKKTNIVFLKTHKTASSSIQNIFMRFGDHHDLLFALPKKGNYFGHPRPFHHVMIPNLIKPATGKSHYNIFTHHTRFNYLELKRLMPENTVFVTILRDPVELFESLYSYYSLKDFYKTPLSQFSVNISEENSNMRYNNKIGRNQMSFDLGLEVNDFENFSVLREFAVKLNEEFDMVMITEQMDESLILLQNLLCWEIDDVVTFKLNARDEKFIKHLTPSLRLHLQKVNYADQVLYNFFKDRLAEKIQNFGKAKLATKVKELRMRKDFWFKFCVRGENLLIDTKDIQKLTYVNPKVTKLKVRKNDSCIKMTEQELIFTEKLRVKQKHLVS</sequence>
<proteinExistence type="inferred from homology"/>
<keyword evidence="5" id="KW-0735">Signal-anchor</keyword>
<dbReference type="RefSeq" id="XP_013771936.1">
    <property type="nucleotide sequence ID" value="XM_013916482.1"/>
</dbReference>
<evidence type="ECO:0000313" key="11">
    <source>
        <dbReference type="RefSeq" id="XP_013771936.1"/>
    </source>
</evidence>
<evidence type="ECO:0000256" key="6">
    <source>
        <dbReference type="ARBA" id="ARBA00022989"/>
    </source>
</evidence>
<dbReference type="GeneID" id="106457099"/>
<dbReference type="InterPro" id="IPR027417">
    <property type="entry name" value="P-loop_NTPase"/>
</dbReference>
<keyword evidence="7" id="KW-0333">Golgi apparatus</keyword>
<evidence type="ECO:0000256" key="8">
    <source>
        <dbReference type="ARBA" id="ARBA00023136"/>
    </source>
</evidence>
<evidence type="ECO:0000256" key="3">
    <source>
        <dbReference type="ARBA" id="ARBA00022679"/>
    </source>
</evidence>
<keyword evidence="3" id="KW-0808">Transferase</keyword>
<dbReference type="SUPFAM" id="SSF52540">
    <property type="entry name" value="P-loop containing nucleoside triphosphate hydrolases"/>
    <property type="match status" value="1"/>
</dbReference>
<dbReference type="PANTHER" id="PTHR14647:SF87">
    <property type="entry name" value="PUTATIVE-RELATED"/>
    <property type="match status" value="1"/>
</dbReference>
<keyword evidence="8" id="KW-0472">Membrane</keyword>
<evidence type="ECO:0000256" key="5">
    <source>
        <dbReference type="ARBA" id="ARBA00022968"/>
    </source>
</evidence>
<dbReference type="PANTHER" id="PTHR14647">
    <property type="entry name" value="GALACTOSE-3-O-SULFOTRANSFERASE"/>
    <property type="match status" value="1"/>
</dbReference>
<accession>A0ABM1AZW4</accession>
<name>A0ABM1AZW4_LIMPO</name>
<comment type="subcellular location">
    <subcellularLocation>
        <location evidence="1">Golgi apparatus membrane</location>
        <topology evidence="1">Single-pass type II membrane protein</topology>
    </subcellularLocation>
</comment>